<keyword evidence="3" id="KW-1185">Reference proteome</keyword>
<evidence type="ECO:0000313" key="2">
    <source>
        <dbReference type="EMBL" id="PMD28792.1"/>
    </source>
</evidence>
<dbReference type="InterPro" id="IPR038305">
    <property type="entry name" value="HeLo_sf"/>
</dbReference>
<reference evidence="2 3" key="1">
    <citation type="submission" date="2016-04" db="EMBL/GenBank/DDBJ databases">
        <title>A degradative enzymes factory behind the ericoid mycorrhizal symbiosis.</title>
        <authorList>
            <consortium name="DOE Joint Genome Institute"/>
            <person name="Martino E."/>
            <person name="Morin E."/>
            <person name="Grelet G."/>
            <person name="Kuo A."/>
            <person name="Kohler A."/>
            <person name="Daghino S."/>
            <person name="Barry K."/>
            <person name="Choi C."/>
            <person name="Cichocki N."/>
            <person name="Clum A."/>
            <person name="Copeland A."/>
            <person name="Hainaut M."/>
            <person name="Haridas S."/>
            <person name="Labutti K."/>
            <person name="Lindquist E."/>
            <person name="Lipzen A."/>
            <person name="Khouja H.-R."/>
            <person name="Murat C."/>
            <person name="Ohm R."/>
            <person name="Olson A."/>
            <person name="Spatafora J."/>
            <person name="Veneault-Fourrey C."/>
            <person name="Henrissat B."/>
            <person name="Grigoriev I."/>
            <person name="Martin F."/>
            <person name="Perotto S."/>
        </authorList>
    </citation>
    <scope>NUCLEOTIDE SEQUENCE [LARGE SCALE GENOMIC DNA]</scope>
    <source>
        <strain evidence="2 3">F</strain>
    </source>
</reference>
<dbReference type="InterPro" id="IPR011009">
    <property type="entry name" value="Kinase-like_dom_sf"/>
</dbReference>
<feature type="domain" description="Prion-inhibition and propagation HeLo" evidence="1">
    <location>
        <begin position="158"/>
        <end position="220"/>
    </location>
</feature>
<evidence type="ECO:0000259" key="1">
    <source>
        <dbReference type="Pfam" id="PF14479"/>
    </source>
</evidence>
<dbReference type="Proteomes" id="UP000235786">
    <property type="component" value="Unassembled WGS sequence"/>
</dbReference>
<dbReference type="OrthoDB" id="5081537at2759"/>
<dbReference type="EMBL" id="KZ613988">
    <property type="protein sequence ID" value="PMD28792.1"/>
    <property type="molecule type" value="Genomic_DNA"/>
</dbReference>
<dbReference type="Gene3D" id="1.20.120.1020">
    <property type="entry name" value="Prion-inhibition and propagation, HeLo domain"/>
    <property type="match status" value="1"/>
</dbReference>
<evidence type="ECO:0000313" key="3">
    <source>
        <dbReference type="Proteomes" id="UP000235786"/>
    </source>
</evidence>
<dbReference type="InterPro" id="IPR029498">
    <property type="entry name" value="HeLo_dom"/>
</dbReference>
<dbReference type="Pfam" id="PF14479">
    <property type="entry name" value="HeLo"/>
    <property type="match status" value="2"/>
</dbReference>
<dbReference type="SUPFAM" id="SSF56112">
    <property type="entry name" value="Protein kinase-like (PK-like)"/>
    <property type="match status" value="1"/>
</dbReference>
<gene>
    <name evidence="2" type="ORF">L207DRAFT_539412</name>
</gene>
<name>A0A2J6QRA4_HYAVF</name>
<sequence length="702" mass="78952">MKTNEAFDQYNICIPHQLLLHFDLRNVSISAPSIIEVAGVALGAVPIAVDLVKKIAAAYKFLRDCQQTEKTSVQLITALAIEQQRFIQWGQGSGLDPMGCDSVSDLQLDSSIIQDPSRHKVVMETLKCIQDVLTDSEALNKNYGIVLTGDNAGPALTRNISAMRRLKWAVQDKGKLGELLRLLKTYNDGLYNLHTPAIQITIARDVLATLISTTDVRALTTFQATASAPSDFPVSSQVISATALRTLRLSNASPGLHSSSDSDSFTISSNSIERDSERSRLATLTTPTAKVRVFLEQKLVTHYPRSSEAGEKGEENLYHLIRTLNATVTAGNLRSMRCLGCVHGLVARHAGGISPTLVYELPTYFNPMEEPVSLNDLLEKDGLSGYIPDLDERFHLAKTIAAAVHEMHCAGWMHHNLSSKSIIFSSTSGKPALSQPYLSGFEYSRPVTTWTSAVKDLYFNLPDRLYYHPSYIFFKYFTQIYGASYHYETCFRFRHDYYSLGLILLEIGLWKSLDRMNVLREPPALSDPWILVSESWPSGNLMSKLRHLKESMFIGRERFLNPTFDVPPIWAQNHYRQSPRRYIERESDIVPTVSTDAKAAWEKEFAIYLGSIQQAIEEEGNKRVKITRQDAGMISEVSIWQVWDENYPLAILRRDAILVSQTELKRVVGSSTQRRVGNVVYLLRWVLASSYATHVTKYKNRS</sequence>
<protein>
    <recommendedName>
        <fullName evidence="1">Prion-inhibition and propagation HeLo domain-containing protein</fullName>
    </recommendedName>
</protein>
<dbReference type="AlphaFoldDB" id="A0A2J6QRA4"/>
<feature type="domain" description="Prion-inhibition and propagation HeLo" evidence="1">
    <location>
        <begin position="39"/>
        <end position="150"/>
    </location>
</feature>
<organism evidence="2 3">
    <name type="scientific">Hyaloscypha variabilis (strain UAMH 11265 / GT02V1 / F)</name>
    <name type="common">Meliniomyces variabilis</name>
    <dbReference type="NCBI Taxonomy" id="1149755"/>
    <lineage>
        <taxon>Eukaryota</taxon>
        <taxon>Fungi</taxon>
        <taxon>Dikarya</taxon>
        <taxon>Ascomycota</taxon>
        <taxon>Pezizomycotina</taxon>
        <taxon>Leotiomycetes</taxon>
        <taxon>Helotiales</taxon>
        <taxon>Hyaloscyphaceae</taxon>
        <taxon>Hyaloscypha</taxon>
        <taxon>Hyaloscypha variabilis</taxon>
    </lineage>
</organism>
<proteinExistence type="predicted"/>
<dbReference type="PANTHER" id="PTHR37542">
    <property type="entry name" value="HELO DOMAIN-CONTAINING PROTEIN-RELATED"/>
    <property type="match status" value="1"/>
</dbReference>
<accession>A0A2J6QRA4</accession>
<dbReference type="Gene3D" id="1.10.510.10">
    <property type="entry name" value="Transferase(Phosphotransferase) domain 1"/>
    <property type="match status" value="1"/>
</dbReference>